<feature type="transmembrane region" description="Helical" evidence="1">
    <location>
        <begin position="21"/>
        <end position="38"/>
    </location>
</feature>
<evidence type="ECO:0000313" key="3">
    <source>
        <dbReference type="EMBL" id="VAV96393.1"/>
    </source>
</evidence>
<dbReference type="AlphaFoldDB" id="A0A3B0SJ86"/>
<name>A0A3B0SJ86_9ZZZZ</name>
<accession>A0A3B0SJ86</accession>
<reference evidence="3" key="1">
    <citation type="submission" date="2018-06" db="EMBL/GenBank/DDBJ databases">
        <authorList>
            <person name="Zhirakovskaya E."/>
        </authorList>
    </citation>
    <scope>NUCLEOTIDE SEQUENCE</scope>
</reference>
<feature type="domain" description="YhdP central" evidence="2">
    <location>
        <begin position="312"/>
        <end position="568"/>
    </location>
</feature>
<gene>
    <name evidence="3" type="ORF">MNBD_ALPHA02-2406</name>
</gene>
<dbReference type="EMBL" id="UOED01000107">
    <property type="protein sequence ID" value="VAV96393.1"/>
    <property type="molecule type" value="Genomic_DNA"/>
</dbReference>
<proteinExistence type="predicted"/>
<keyword evidence="1" id="KW-0472">Membrane</keyword>
<keyword evidence="1" id="KW-1133">Transmembrane helix</keyword>
<dbReference type="Pfam" id="PF13116">
    <property type="entry name" value="YhdP"/>
    <property type="match status" value="1"/>
</dbReference>
<evidence type="ECO:0000256" key="1">
    <source>
        <dbReference type="SAM" id="Phobius"/>
    </source>
</evidence>
<protein>
    <recommendedName>
        <fullName evidence="2">YhdP central domain-containing protein</fullName>
    </recommendedName>
</protein>
<keyword evidence="1" id="KW-0812">Transmembrane</keyword>
<evidence type="ECO:0000259" key="2">
    <source>
        <dbReference type="Pfam" id="PF13116"/>
    </source>
</evidence>
<dbReference type="InterPro" id="IPR025263">
    <property type="entry name" value="YhdP_central"/>
</dbReference>
<sequence length="1092" mass="120700">MPANVIIENYNLKRYALTLKILLGFFSASALLIILLGWRLSIGPIALDWAGDYLKQALASYEKDFNVDFRDAVLIWQKEGRSSYAEGRGLEIIFYEVEINNNKTDFSLNVPEIRARFSGLAMLRGLLAPTNVSITGLSIDYTLGPEVWKSTDNRPFMEKLEAFLRNIQNSNSLPFKMAQQLLSPPQSSLVAGYLRQVSLLDTKISLNDELSGQQWQIPSAQLNLQRTDTGLSVSMSGDINMASSRIMPIDFYLLFDNDKKEAITTLEFSDLRPSALAGSVEALSGLADMDVPSKGNIEFKIDRNFNIPVVAFNLSLGEGFINPGKIYPEPLKITSAALNGHIIKKENSIVLDEISLQLGQTYVSGSGLLYGSAARPGIAIKADIRDLPFLDLKTYWPGQFGKGAYKWIAKNIDGGVVQEGQLNIYVEPEMWPAVPDKNIPAKLILPPDVMTFKFDFNNINAHYLRPMPMLTGIDGQAVLNLHTFHLIAENGKIDQLTVKKADLLFSDIHIKGKGIAQITLDMEGTVEEILRVIDYKPLGYPTKYGIKQGSITGQAKATLSLQFPLLKKISLRDVTFELSADIDALSIPKLTESLAISDGRMHLFADGKGITSEGEIILNGVKLKTKWLENFNKEEKLPTKYVINGLIEGAEWEQLHLPFDPYIEGPVEIDLSLFGKGGTIVKGSGQFDLMNSKSIFAPIGWQKEKGKAGLVDFDLFFNGPGRINIRNIALYSETLRADLEIDMVDELVTRFFIPKLVMKDTDIVMLMEWNAQKKYYLSSLTGKSFDAAPLIEIMLSNGGDEEKISLPDFNLEAEVDDLLANNNVHIKETNMVAIYRAQDFTHITFDGKLAEDKFIKITVKPEGDNRKLEFTSNNAGQALRGLGMFNIGIGGDMKVVADMVKHERGISLGGHAEAKKFKVIDTPEFSKLLAEKKFKKAQEELKKGGLSFNRFSMEFRTYNGVMEITKGRARGSSLGITMEGAVDQAYDEMSISGTLIPAYGLNSFLGNIPLIGTLLTGGKGQGIFAATYSISGPLDDPTIKINPLAALAPGIFRSLFSAIGGSKKKTLREQAEEMQKIIPNTQPAKKDKKPKK</sequence>
<organism evidence="3">
    <name type="scientific">hydrothermal vent metagenome</name>
    <dbReference type="NCBI Taxonomy" id="652676"/>
    <lineage>
        <taxon>unclassified sequences</taxon>
        <taxon>metagenomes</taxon>
        <taxon>ecological metagenomes</taxon>
    </lineage>
</organism>